<proteinExistence type="predicted"/>
<evidence type="ECO:0000313" key="2">
    <source>
        <dbReference type="Proteomes" id="UP000887565"/>
    </source>
</evidence>
<dbReference type="Proteomes" id="UP000887565">
    <property type="component" value="Unplaced"/>
</dbReference>
<feature type="region of interest" description="Disordered" evidence="1">
    <location>
        <begin position="97"/>
        <end position="165"/>
    </location>
</feature>
<keyword evidence="2" id="KW-1185">Reference proteome</keyword>
<evidence type="ECO:0000256" key="1">
    <source>
        <dbReference type="SAM" id="MobiDB-lite"/>
    </source>
</evidence>
<name>A0A915I6K0_ROMCU</name>
<dbReference type="AlphaFoldDB" id="A0A915I6K0"/>
<evidence type="ECO:0000313" key="3">
    <source>
        <dbReference type="WBParaSite" id="nRc.2.0.1.t09490-RA"/>
    </source>
</evidence>
<feature type="compositionally biased region" description="Basic and acidic residues" evidence="1">
    <location>
        <begin position="153"/>
        <end position="165"/>
    </location>
</feature>
<organism evidence="2 3">
    <name type="scientific">Romanomermis culicivorax</name>
    <name type="common">Nematode worm</name>
    <dbReference type="NCBI Taxonomy" id="13658"/>
    <lineage>
        <taxon>Eukaryota</taxon>
        <taxon>Metazoa</taxon>
        <taxon>Ecdysozoa</taxon>
        <taxon>Nematoda</taxon>
        <taxon>Enoplea</taxon>
        <taxon>Dorylaimia</taxon>
        <taxon>Mermithida</taxon>
        <taxon>Mermithoidea</taxon>
        <taxon>Mermithidae</taxon>
        <taxon>Romanomermis</taxon>
    </lineage>
</organism>
<feature type="compositionally biased region" description="Basic residues" evidence="1">
    <location>
        <begin position="9"/>
        <end position="18"/>
    </location>
</feature>
<feature type="region of interest" description="Disordered" evidence="1">
    <location>
        <begin position="1"/>
        <end position="32"/>
    </location>
</feature>
<protein>
    <submittedName>
        <fullName evidence="3">Uncharacterized protein</fullName>
    </submittedName>
</protein>
<dbReference type="WBParaSite" id="nRc.2.0.1.t09490-RA">
    <property type="protein sequence ID" value="nRc.2.0.1.t09490-RA"/>
    <property type="gene ID" value="nRc.2.0.1.g09490"/>
</dbReference>
<accession>A0A915I6K0</accession>
<sequence>MSSQNKQGGAKKAKKFERKSKGGGDGQGCRRGPFLTMPLNRLFNIFRVTEGGATFPPDVVYTEIWHLENEGKPSSSNEAARLAAVEAAVLRMEVRMGETPLMGSQKERKRKKAPPPTIESEIPDNNGDAVSSDGEEESQAGPPRCAGHVTMNSKREMQAKRCNND</sequence>
<reference evidence="3" key="1">
    <citation type="submission" date="2022-11" db="UniProtKB">
        <authorList>
            <consortium name="WormBaseParasite"/>
        </authorList>
    </citation>
    <scope>IDENTIFICATION</scope>
</reference>